<keyword evidence="2" id="KW-0472">Membrane</keyword>
<dbReference type="EMBL" id="PDUG01000003">
    <property type="protein sequence ID" value="PIC41618.1"/>
    <property type="molecule type" value="Genomic_DNA"/>
</dbReference>
<keyword evidence="2" id="KW-1133">Transmembrane helix</keyword>
<evidence type="ECO:0000313" key="4">
    <source>
        <dbReference type="EMBL" id="PIC41618.1"/>
    </source>
</evidence>
<gene>
    <name evidence="4" type="primary">Cnig_chr_III.g8973</name>
    <name evidence="4" type="ORF">B9Z55_008973</name>
</gene>
<name>A0A2G5UQ14_9PELO</name>
<organism evidence="4 5">
    <name type="scientific">Caenorhabditis nigoni</name>
    <dbReference type="NCBI Taxonomy" id="1611254"/>
    <lineage>
        <taxon>Eukaryota</taxon>
        <taxon>Metazoa</taxon>
        <taxon>Ecdysozoa</taxon>
        <taxon>Nematoda</taxon>
        <taxon>Chromadorea</taxon>
        <taxon>Rhabditida</taxon>
        <taxon>Rhabditina</taxon>
        <taxon>Rhabditomorpha</taxon>
        <taxon>Rhabditoidea</taxon>
        <taxon>Rhabditidae</taxon>
        <taxon>Peloderinae</taxon>
        <taxon>Caenorhabditis</taxon>
    </lineage>
</organism>
<dbReference type="InterPro" id="IPR041426">
    <property type="entry name" value="Mos1_HTH"/>
</dbReference>
<keyword evidence="5" id="KW-1185">Reference proteome</keyword>
<feature type="region of interest" description="Disordered" evidence="1">
    <location>
        <begin position="130"/>
        <end position="274"/>
    </location>
</feature>
<sequence>MASLLDEASRNDSRTRATFIFYEFRSGKSILSCFQDFCTRMGADYVDYQEFEFWFQRFSIPFRILLIFSKFKSKIAVFVWREDPDRIAFFVFLLLFLFSICFVIIVITEFFNKMSRIFYLKFQRRTLVWDPGPRTQDPGPRTQDPGPRTQDPGPRTQDPGPRTQDPGPRTQDPGPRTQDPPGPRTLRIQGPSGSKDPPGPRTLRIQGPSGSKDPPDPRTLRIRGPSGSEDPPDPRTLRIQGPSGSKDPPDPRTLRIQGPSGFKDPRGSSPFSGAQRKGELILPLISLFLYSNLSEVNGLGSWVFRIYFFS</sequence>
<keyword evidence="2" id="KW-0812">Transmembrane</keyword>
<evidence type="ECO:0000259" key="3">
    <source>
        <dbReference type="Pfam" id="PF17906"/>
    </source>
</evidence>
<dbReference type="Pfam" id="PF17906">
    <property type="entry name" value="HTH_48"/>
    <property type="match status" value="1"/>
</dbReference>
<dbReference type="Proteomes" id="UP000230233">
    <property type="component" value="Chromosome III"/>
</dbReference>
<dbReference type="OrthoDB" id="5908779at2759"/>
<reference evidence="5" key="1">
    <citation type="submission" date="2017-10" db="EMBL/GenBank/DDBJ databases">
        <title>Rapid genome shrinkage in a self-fertile nematode reveals novel sperm competition proteins.</title>
        <authorList>
            <person name="Yin D."/>
            <person name="Schwarz E.M."/>
            <person name="Thomas C.G."/>
            <person name="Felde R.L."/>
            <person name="Korf I.F."/>
            <person name="Cutter A.D."/>
            <person name="Schartner C.M."/>
            <person name="Ralston E.J."/>
            <person name="Meyer B.J."/>
            <person name="Haag E.S."/>
        </authorList>
    </citation>
    <scope>NUCLEOTIDE SEQUENCE [LARGE SCALE GENOMIC DNA]</scope>
    <source>
        <strain evidence="5">JU1422</strain>
    </source>
</reference>
<evidence type="ECO:0000256" key="2">
    <source>
        <dbReference type="SAM" id="Phobius"/>
    </source>
</evidence>
<evidence type="ECO:0000313" key="5">
    <source>
        <dbReference type="Proteomes" id="UP000230233"/>
    </source>
</evidence>
<dbReference type="AlphaFoldDB" id="A0A2G5UQ14"/>
<feature type="domain" description="Mos1 transposase HTH" evidence="3">
    <location>
        <begin position="19"/>
        <end position="58"/>
    </location>
</feature>
<protein>
    <recommendedName>
        <fullName evidence="3">Mos1 transposase HTH domain-containing protein</fullName>
    </recommendedName>
</protein>
<proteinExistence type="predicted"/>
<comment type="caution">
    <text evidence="4">The sequence shown here is derived from an EMBL/GenBank/DDBJ whole genome shotgun (WGS) entry which is preliminary data.</text>
</comment>
<accession>A0A2G5UQ14</accession>
<evidence type="ECO:0000256" key="1">
    <source>
        <dbReference type="SAM" id="MobiDB-lite"/>
    </source>
</evidence>
<feature type="transmembrane region" description="Helical" evidence="2">
    <location>
        <begin position="87"/>
        <end position="111"/>
    </location>
</feature>
<dbReference type="STRING" id="1611254.A0A2G5UQ14"/>